<dbReference type="Pfam" id="PF03732">
    <property type="entry name" value="Retrotrans_gag"/>
    <property type="match status" value="1"/>
</dbReference>
<feature type="compositionally biased region" description="Polar residues" evidence="1">
    <location>
        <begin position="217"/>
        <end position="228"/>
    </location>
</feature>
<evidence type="ECO:0000259" key="2">
    <source>
        <dbReference type="Pfam" id="PF03732"/>
    </source>
</evidence>
<feature type="compositionally biased region" description="Basic and acidic residues" evidence="1">
    <location>
        <begin position="257"/>
        <end position="266"/>
    </location>
</feature>
<name>A0A834W2T0_9FABA</name>
<dbReference type="OrthoDB" id="1305902at2759"/>
<comment type="caution">
    <text evidence="3">The sequence shown here is derived from an EMBL/GenBank/DDBJ whole genome shotgun (WGS) entry which is preliminary data.</text>
</comment>
<organism evidence="3 4">
    <name type="scientific">Senna tora</name>
    <dbReference type="NCBI Taxonomy" id="362788"/>
    <lineage>
        <taxon>Eukaryota</taxon>
        <taxon>Viridiplantae</taxon>
        <taxon>Streptophyta</taxon>
        <taxon>Embryophyta</taxon>
        <taxon>Tracheophyta</taxon>
        <taxon>Spermatophyta</taxon>
        <taxon>Magnoliopsida</taxon>
        <taxon>eudicotyledons</taxon>
        <taxon>Gunneridae</taxon>
        <taxon>Pentapetalae</taxon>
        <taxon>rosids</taxon>
        <taxon>fabids</taxon>
        <taxon>Fabales</taxon>
        <taxon>Fabaceae</taxon>
        <taxon>Caesalpinioideae</taxon>
        <taxon>Cassia clade</taxon>
        <taxon>Senna</taxon>
    </lineage>
</organism>
<sequence>MGNGVLAEERDWEASATLEIIRRIRPETVKRLQNNRNGQKEKEIPLMERRKWANIVEEEKGKKRTTKEDPEPSLMWVISLIDFEQHILVEGNSGSCFECGGLNHATAACRKNLSTVVLENTVSEGLINTEWTVVTNRRRPKRVTKIDHLKIQNLTPTRKAQSIGRAQHSVWTEKKPSPSIMVNIQNRSEKRSMSEDRGSEKSDKLLRKSMPKPSVIPATTLNGQSSDTPEPPSMHLTLDINCFKENLSTIEKRSYREITEREESAGKGKAISSEGQKGSRSPLTRHPEERNQEKMATVIGSKIGGEEKLDHIPTEEIERVSNQRAENVDSTAPIVSQPTPLEREKSLSFDLKSYDPEIERTLRLLRAHKQEEMAGDPLRPLKEYFTPSKYDSPSSTRLPEIGANQFEIKPSIIQMLPSFYGLSSENPYKHIDEFLEVCSTFKLPNVSEDAIRLRLFPFSLKDKAKHWLTTRDNIATWDQMSKEFLKKYFPAGKLTKLRQEITNFSQLDNELFHETWERFRDLLRSCPHHEVPKWQLVNSFYSGLSERNQQMIDSSCGGIFLDKNPDEAWDLFEHLSENFQQRATSSRIGTSRQVANKGGIYEVSNNHDLSNQVASLSKKFDQLMNKLPVNFSNSQDVCVICASPKHCATDCPSASSYLEYMEEHVNATQGFKQDNPYSNTYNPGWRNHPNFSWRQQNSDPQRQQVNPNGLVNPSTYQSPRYGQPSPQSFQSSGIDHNFQNQVLSALKNLDPMRQLLDSHTQSIAKLETQVGQLANTIARRDEGKLPSFPMENPRGQTYQEETKAVTTLRSGKIIDNKDRSNGCFSAKYEG</sequence>
<dbReference type="PANTHER" id="PTHR33223:SF11">
    <property type="entry name" value="ELEMENT PROTEIN, PUTATIVE-RELATED"/>
    <property type="match status" value="1"/>
</dbReference>
<feature type="region of interest" description="Disordered" evidence="1">
    <location>
        <begin position="157"/>
        <end position="235"/>
    </location>
</feature>
<accession>A0A834W2T0</accession>
<feature type="region of interest" description="Disordered" evidence="1">
    <location>
        <begin position="669"/>
        <end position="734"/>
    </location>
</feature>
<evidence type="ECO:0000313" key="3">
    <source>
        <dbReference type="EMBL" id="KAF7807215.1"/>
    </source>
</evidence>
<evidence type="ECO:0000256" key="1">
    <source>
        <dbReference type="SAM" id="MobiDB-lite"/>
    </source>
</evidence>
<feature type="domain" description="Retrotransposon gag" evidence="2">
    <location>
        <begin position="454"/>
        <end position="545"/>
    </location>
</feature>
<feature type="compositionally biased region" description="Low complexity" evidence="1">
    <location>
        <begin position="723"/>
        <end position="732"/>
    </location>
</feature>
<reference evidence="3" key="1">
    <citation type="submission" date="2020-09" db="EMBL/GenBank/DDBJ databases">
        <title>Genome-Enabled Discovery of Anthraquinone Biosynthesis in Senna tora.</title>
        <authorList>
            <person name="Kang S.-H."/>
            <person name="Pandey R.P."/>
            <person name="Lee C.-M."/>
            <person name="Sim J.-S."/>
            <person name="Jeong J.-T."/>
            <person name="Choi B.-S."/>
            <person name="Jung M."/>
            <person name="Ginzburg D."/>
            <person name="Zhao K."/>
            <person name="Won S.Y."/>
            <person name="Oh T.-J."/>
            <person name="Yu Y."/>
            <person name="Kim N.-H."/>
            <person name="Lee O.R."/>
            <person name="Lee T.-H."/>
            <person name="Bashyal P."/>
            <person name="Kim T.-S."/>
            <person name="Lee W.-H."/>
            <person name="Kawkins C."/>
            <person name="Kim C.-K."/>
            <person name="Kim J.S."/>
            <person name="Ahn B.O."/>
            <person name="Rhee S.Y."/>
            <person name="Sohng J.K."/>
        </authorList>
    </citation>
    <scope>NUCLEOTIDE SEQUENCE</scope>
    <source>
        <tissue evidence="3">Leaf</tissue>
    </source>
</reference>
<gene>
    <name evidence="3" type="ORF">G2W53_039376</name>
</gene>
<feature type="compositionally biased region" description="Polar residues" evidence="1">
    <location>
        <begin position="689"/>
        <end position="720"/>
    </location>
</feature>
<dbReference type="AlphaFoldDB" id="A0A834W2T0"/>
<feature type="region of interest" description="Disordered" evidence="1">
    <location>
        <begin position="257"/>
        <end position="292"/>
    </location>
</feature>
<dbReference type="PANTHER" id="PTHR33223">
    <property type="entry name" value="CCHC-TYPE DOMAIN-CONTAINING PROTEIN"/>
    <property type="match status" value="1"/>
</dbReference>
<keyword evidence="4" id="KW-1185">Reference proteome</keyword>
<protein>
    <recommendedName>
        <fullName evidence="2">Retrotransposon gag domain-containing protein</fullName>
    </recommendedName>
</protein>
<feature type="compositionally biased region" description="Basic and acidic residues" evidence="1">
    <location>
        <begin position="187"/>
        <end position="206"/>
    </location>
</feature>
<dbReference type="Proteomes" id="UP000634136">
    <property type="component" value="Unassembled WGS sequence"/>
</dbReference>
<evidence type="ECO:0000313" key="4">
    <source>
        <dbReference type="Proteomes" id="UP000634136"/>
    </source>
</evidence>
<feature type="compositionally biased region" description="Polar residues" evidence="1">
    <location>
        <begin position="273"/>
        <end position="282"/>
    </location>
</feature>
<proteinExistence type="predicted"/>
<dbReference type="InterPro" id="IPR005162">
    <property type="entry name" value="Retrotrans_gag_dom"/>
</dbReference>
<dbReference type="EMBL" id="JAAIUW010000012">
    <property type="protein sequence ID" value="KAF7807215.1"/>
    <property type="molecule type" value="Genomic_DNA"/>
</dbReference>
<feature type="compositionally biased region" description="Polar residues" evidence="1">
    <location>
        <begin position="669"/>
        <end position="682"/>
    </location>
</feature>